<keyword evidence="13" id="KW-1185">Reference proteome</keyword>
<keyword evidence="3" id="KW-0963">Cytoplasm</keyword>
<evidence type="ECO:0000256" key="1">
    <source>
        <dbReference type="ARBA" id="ARBA00004123"/>
    </source>
</evidence>
<dbReference type="PANTHER" id="PTHR31169:SF4">
    <property type="entry name" value="CELL DIVISION CYCLE-ASSOCIATED 7-LIKE PROTEIN"/>
    <property type="match status" value="1"/>
</dbReference>
<dbReference type="Pfam" id="PF10497">
    <property type="entry name" value="zf-4CXXC_R1"/>
    <property type="match status" value="1"/>
</dbReference>
<evidence type="ECO:0000313" key="12">
    <source>
        <dbReference type="EMBL" id="KAJ8335099.1"/>
    </source>
</evidence>
<keyword evidence="7" id="KW-0805">Transcription regulation</keyword>
<name>A0A9Q1ICY4_SYNKA</name>
<dbReference type="PANTHER" id="PTHR31169">
    <property type="entry name" value="OS05G0300700 PROTEIN"/>
    <property type="match status" value="1"/>
</dbReference>
<dbReference type="InterPro" id="IPR018866">
    <property type="entry name" value="Znf-4CXXC_R1"/>
</dbReference>
<evidence type="ECO:0000256" key="4">
    <source>
        <dbReference type="ARBA" id="ARBA00022499"/>
    </source>
</evidence>
<keyword evidence="4" id="KW-1017">Isopeptide bond</keyword>
<evidence type="ECO:0000256" key="9">
    <source>
        <dbReference type="ARBA" id="ARBA00023242"/>
    </source>
</evidence>
<keyword evidence="5" id="KW-0597">Phosphoprotein</keyword>
<dbReference type="AlphaFoldDB" id="A0A9Q1ICY4"/>
<evidence type="ECO:0000256" key="6">
    <source>
        <dbReference type="ARBA" id="ARBA00022843"/>
    </source>
</evidence>
<reference evidence="12" key="1">
    <citation type="journal article" date="2023" name="Science">
        <title>Genome structures resolve the early diversification of teleost fishes.</title>
        <authorList>
            <person name="Parey E."/>
            <person name="Louis A."/>
            <person name="Montfort J."/>
            <person name="Bouchez O."/>
            <person name="Roques C."/>
            <person name="Iampietro C."/>
            <person name="Lluch J."/>
            <person name="Castinel A."/>
            <person name="Donnadieu C."/>
            <person name="Desvignes T."/>
            <person name="Floi Bucao C."/>
            <person name="Jouanno E."/>
            <person name="Wen M."/>
            <person name="Mejri S."/>
            <person name="Dirks R."/>
            <person name="Jansen H."/>
            <person name="Henkel C."/>
            <person name="Chen W.J."/>
            <person name="Zahm M."/>
            <person name="Cabau C."/>
            <person name="Klopp C."/>
            <person name="Thompson A.W."/>
            <person name="Robinson-Rechavi M."/>
            <person name="Braasch I."/>
            <person name="Lecointre G."/>
            <person name="Bobe J."/>
            <person name="Postlethwait J.H."/>
            <person name="Berthelot C."/>
            <person name="Roest Crollius H."/>
            <person name="Guiguen Y."/>
        </authorList>
    </citation>
    <scope>NUCLEOTIDE SEQUENCE</scope>
    <source>
        <strain evidence="12">WJC10195</strain>
    </source>
</reference>
<dbReference type="InterPro" id="IPR040221">
    <property type="entry name" value="CDCA7/CDA7L"/>
</dbReference>
<sequence length="381" mass="42588">MTVEEVCFSSRYITEELVKIFTEDSDSDVFEGFGVQAAPLHSGTDAMCVESEGSSEEEAEFHCDRGRSLWFPSRSPTHGGVSRSPWHKSDLTLQRGGTKGWGGTADSEEDEHSALHRRAKNIQHNKALLAGLFADFESMAVLPALTTPTKSKKTGSKTRVCPENGTHEEVKRQNPTRSARPPKHFAVEEDEIELMEPRKIMESPPPKLLLSSERKPPRYLKESTLTSGLSKMVKVDGEKRAGRRRHRGCPRIPLPVEAVTQEDLANVAKTRNDKIWHKDGTACHQCRQKTLDTKTVCRGTSCRGRRGQFCGPCLRNRYGEEVKDALLDPEWACPLCRGICNCSQCRRRDGHSATGMLICEARDNGHTNVKAYLDSIQRELS</sequence>
<protein>
    <recommendedName>
        <fullName evidence="11">Zinc-finger domain-containing protein</fullName>
    </recommendedName>
</protein>
<dbReference type="GO" id="GO:0005737">
    <property type="term" value="C:cytoplasm"/>
    <property type="evidence" value="ECO:0007669"/>
    <property type="project" value="UniProtKB-SubCell"/>
</dbReference>
<organism evidence="12 13">
    <name type="scientific">Synaphobranchus kaupii</name>
    <name type="common">Kaup's arrowtooth eel</name>
    <dbReference type="NCBI Taxonomy" id="118154"/>
    <lineage>
        <taxon>Eukaryota</taxon>
        <taxon>Metazoa</taxon>
        <taxon>Chordata</taxon>
        <taxon>Craniata</taxon>
        <taxon>Vertebrata</taxon>
        <taxon>Euteleostomi</taxon>
        <taxon>Actinopterygii</taxon>
        <taxon>Neopterygii</taxon>
        <taxon>Teleostei</taxon>
        <taxon>Anguilliformes</taxon>
        <taxon>Synaphobranchidae</taxon>
        <taxon>Synaphobranchus</taxon>
    </lineage>
</organism>
<feature type="region of interest" description="Disordered" evidence="10">
    <location>
        <begin position="148"/>
        <end position="182"/>
    </location>
</feature>
<accession>A0A9Q1ICY4</accession>
<evidence type="ECO:0000256" key="2">
    <source>
        <dbReference type="ARBA" id="ARBA00004496"/>
    </source>
</evidence>
<gene>
    <name evidence="12" type="ORF">SKAU_G00407380</name>
</gene>
<evidence type="ECO:0000256" key="3">
    <source>
        <dbReference type="ARBA" id="ARBA00022490"/>
    </source>
</evidence>
<evidence type="ECO:0000256" key="8">
    <source>
        <dbReference type="ARBA" id="ARBA00023163"/>
    </source>
</evidence>
<evidence type="ECO:0000313" key="13">
    <source>
        <dbReference type="Proteomes" id="UP001152622"/>
    </source>
</evidence>
<evidence type="ECO:0000256" key="5">
    <source>
        <dbReference type="ARBA" id="ARBA00022553"/>
    </source>
</evidence>
<dbReference type="GO" id="GO:0006355">
    <property type="term" value="P:regulation of DNA-templated transcription"/>
    <property type="evidence" value="ECO:0007669"/>
    <property type="project" value="InterPro"/>
</dbReference>
<evidence type="ECO:0000256" key="7">
    <source>
        <dbReference type="ARBA" id="ARBA00023015"/>
    </source>
</evidence>
<dbReference type="EMBL" id="JAINUF010000021">
    <property type="protein sequence ID" value="KAJ8335099.1"/>
    <property type="molecule type" value="Genomic_DNA"/>
</dbReference>
<dbReference type="Proteomes" id="UP001152622">
    <property type="component" value="Chromosome 21"/>
</dbReference>
<keyword evidence="6" id="KW-0832">Ubl conjugation</keyword>
<feature type="domain" description="Zinc-finger" evidence="11">
    <location>
        <begin position="278"/>
        <end position="373"/>
    </location>
</feature>
<comment type="subcellular location">
    <subcellularLocation>
        <location evidence="2">Cytoplasm</location>
    </subcellularLocation>
    <subcellularLocation>
        <location evidence="1">Nucleus</location>
    </subcellularLocation>
</comment>
<evidence type="ECO:0000256" key="10">
    <source>
        <dbReference type="SAM" id="MobiDB-lite"/>
    </source>
</evidence>
<keyword evidence="9" id="KW-0539">Nucleus</keyword>
<keyword evidence="8" id="KW-0804">Transcription</keyword>
<dbReference type="GO" id="GO:0005634">
    <property type="term" value="C:nucleus"/>
    <property type="evidence" value="ECO:0007669"/>
    <property type="project" value="UniProtKB-SubCell"/>
</dbReference>
<dbReference type="OrthoDB" id="298344at2759"/>
<feature type="region of interest" description="Disordered" evidence="10">
    <location>
        <begin position="76"/>
        <end position="111"/>
    </location>
</feature>
<comment type="caution">
    <text evidence="12">The sequence shown here is derived from an EMBL/GenBank/DDBJ whole genome shotgun (WGS) entry which is preliminary data.</text>
</comment>
<evidence type="ECO:0000259" key="11">
    <source>
        <dbReference type="Pfam" id="PF10497"/>
    </source>
</evidence>
<proteinExistence type="predicted"/>